<sequence>MQLVPVLQRVLLQGRGLFYHHHVWVVHAITTKTTRIVWPFVIDLDVQVFSLLSHVMLHGQK</sequence>
<accession>A0A0A9HKI0</accession>
<evidence type="ECO:0000313" key="1">
    <source>
        <dbReference type="EMBL" id="JAE33403.1"/>
    </source>
</evidence>
<dbReference type="AlphaFoldDB" id="A0A0A9HKI0"/>
<proteinExistence type="predicted"/>
<protein>
    <submittedName>
        <fullName evidence="1">Uncharacterized protein</fullName>
    </submittedName>
</protein>
<dbReference type="EMBL" id="GBRH01164493">
    <property type="protein sequence ID" value="JAE33403.1"/>
    <property type="molecule type" value="Transcribed_RNA"/>
</dbReference>
<reference evidence="1" key="1">
    <citation type="submission" date="2014-09" db="EMBL/GenBank/DDBJ databases">
        <authorList>
            <person name="Magalhaes I.L.F."/>
            <person name="Oliveira U."/>
            <person name="Santos F.R."/>
            <person name="Vidigal T.H.D.A."/>
            <person name="Brescovit A.D."/>
            <person name="Santos A.J."/>
        </authorList>
    </citation>
    <scope>NUCLEOTIDE SEQUENCE</scope>
    <source>
        <tissue evidence="1">Shoot tissue taken approximately 20 cm above the soil surface</tissue>
    </source>
</reference>
<name>A0A0A9HKI0_ARUDO</name>
<organism evidence="1">
    <name type="scientific">Arundo donax</name>
    <name type="common">Giant reed</name>
    <name type="synonym">Donax arundinaceus</name>
    <dbReference type="NCBI Taxonomy" id="35708"/>
    <lineage>
        <taxon>Eukaryota</taxon>
        <taxon>Viridiplantae</taxon>
        <taxon>Streptophyta</taxon>
        <taxon>Embryophyta</taxon>
        <taxon>Tracheophyta</taxon>
        <taxon>Spermatophyta</taxon>
        <taxon>Magnoliopsida</taxon>
        <taxon>Liliopsida</taxon>
        <taxon>Poales</taxon>
        <taxon>Poaceae</taxon>
        <taxon>PACMAD clade</taxon>
        <taxon>Arundinoideae</taxon>
        <taxon>Arundineae</taxon>
        <taxon>Arundo</taxon>
    </lineage>
</organism>
<reference evidence="1" key="2">
    <citation type="journal article" date="2015" name="Data Brief">
        <title>Shoot transcriptome of the giant reed, Arundo donax.</title>
        <authorList>
            <person name="Barrero R.A."/>
            <person name="Guerrero F.D."/>
            <person name="Moolhuijzen P."/>
            <person name="Goolsby J.A."/>
            <person name="Tidwell J."/>
            <person name="Bellgard S.E."/>
            <person name="Bellgard M.I."/>
        </authorList>
    </citation>
    <scope>NUCLEOTIDE SEQUENCE</scope>
    <source>
        <tissue evidence="1">Shoot tissue taken approximately 20 cm above the soil surface</tissue>
    </source>
</reference>